<dbReference type="Proteomes" id="UP001597151">
    <property type="component" value="Unassembled WGS sequence"/>
</dbReference>
<protein>
    <submittedName>
        <fullName evidence="2">Lipid A-modifier LpxR family protein</fullName>
    </submittedName>
</protein>
<keyword evidence="1" id="KW-0732">Signal</keyword>
<comment type="caution">
    <text evidence="2">The sequence shown here is derived from an EMBL/GenBank/DDBJ whole genome shotgun (WGS) entry which is preliminary data.</text>
</comment>
<dbReference type="Gene3D" id="2.40.128.140">
    <property type="entry name" value="Outer membrane protein"/>
    <property type="match status" value="1"/>
</dbReference>
<name>A0ABW3TEJ7_9RHOB</name>
<accession>A0ABW3TEJ7</accession>
<dbReference type="EMBL" id="JBHTKR010000005">
    <property type="protein sequence ID" value="MFD1195585.1"/>
    <property type="molecule type" value="Genomic_DNA"/>
</dbReference>
<keyword evidence="3" id="KW-1185">Reference proteome</keyword>
<feature type="chain" id="PRO_5045103992" evidence="1">
    <location>
        <begin position="21"/>
        <end position="304"/>
    </location>
</feature>
<dbReference type="InterPro" id="IPR037107">
    <property type="entry name" value="Put_OMP_sf"/>
</dbReference>
<proteinExistence type="predicted"/>
<evidence type="ECO:0000313" key="3">
    <source>
        <dbReference type="Proteomes" id="UP001597151"/>
    </source>
</evidence>
<organism evidence="2 3">
    <name type="scientific">Seohaeicola saemankumensis</name>
    <dbReference type="NCBI Taxonomy" id="481181"/>
    <lineage>
        <taxon>Bacteria</taxon>
        <taxon>Pseudomonadati</taxon>
        <taxon>Pseudomonadota</taxon>
        <taxon>Alphaproteobacteria</taxon>
        <taxon>Rhodobacterales</taxon>
        <taxon>Roseobacteraceae</taxon>
        <taxon>Seohaeicola</taxon>
    </lineage>
</organism>
<evidence type="ECO:0000256" key="1">
    <source>
        <dbReference type="SAM" id="SignalP"/>
    </source>
</evidence>
<evidence type="ECO:0000313" key="2">
    <source>
        <dbReference type="EMBL" id="MFD1195585.1"/>
    </source>
</evidence>
<feature type="signal peptide" evidence="1">
    <location>
        <begin position="1"/>
        <end position="20"/>
    </location>
</feature>
<gene>
    <name evidence="2" type="ORF">ACFQ3C_13005</name>
</gene>
<sequence length="304" mass="32532">MFRVLTAICIALMVMPQMSAAQTRERIGYGRLINNDYIATGQDRWRSGSVASSRVWGRGWAGALPYDIGDILELRLGAEIIAPENLVNPAAGDRPYATALSLGLHTHFQRAGLEMAMGGDVVMTGPQTRLDDLQAGFHDLVGVDKASRLTRAAQVGNGIHPTLVGEAGREVALAAGARMRPFIEARAGAETLLRAGVDVTLGDLGQGELLVRDPVTGQRYRSVKGDAAGFAFVMGGDIAAVSDSVFLPASSGVVVRDARTRLRAGMHWQGDRAAVFYGLTWLGKEFEGQREGQVLGSIRLDLNF</sequence>
<dbReference type="Pfam" id="PF09982">
    <property type="entry name" value="LpxR"/>
    <property type="match status" value="1"/>
</dbReference>
<reference evidence="3" key="1">
    <citation type="journal article" date="2019" name="Int. J. Syst. Evol. Microbiol.">
        <title>The Global Catalogue of Microorganisms (GCM) 10K type strain sequencing project: providing services to taxonomists for standard genome sequencing and annotation.</title>
        <authorList>
            <consortium name="The Broad Institute Genomics Platform"/>
            <consortium name="The Broad Institute Genome Sequencing Center for Infectious Disease"/>
            <person name="Wu L."/>
            <person name="Ma J."/>
        </authorList>
    </citation>
    <scope>NUCLEOTIDE SEQUENCE [LARGE SCALE GENOMIC DNA]</scope>
    <source>
        <strain evidence="3">CCUG 55328</strain>
    </source>
</reference>
<dbReference type="InterPro" id="IPR018707">
    <property type="entry name" value="LpxR"/>
</dbReference>
<dbReference type="RefSeq" id="WP_380792504.1">
    <property type="nucleotide sequence ID" value="NZ_JBHTKR010000005.1"/>
</dbReference>